<dbReference type="NCBIfam" id="TIGR01643">
    <property type="entry name" value="YD_repeat_2x"/>
    <property type="match status" value="5"/>
</dbReference>
<name>A0ABT5QCV9_9PSED</name>
<dbReference type="InterPro" id="IPR022385">
    <property type="entry name" value="Rhs_assc_core"/>
</dbReference>
<evidence type="ECO:0000313" key="6">
    <source>
        <dbReference type="Proteomes" id="UP001217610"/>
    </source>
</evidence>
<evidence type="ECO:0000256" key="2">
    <source>
        <dbReference type="SAM" id="MobiDB-lite"/>
    </source>
</evidence>
<dbReference type="EMBL" id="JAMDGR010000023">
    <property type="protein sequence ID" value="MDD1151745.1"/>
    <property type="molecule type" value="Genomic_DNA"/>
</dbReference>
<keyword evidence="6" id="KW-1185">Reference proteome</keyword>
<comment type="caution">
    <text evidence="5">The sequence shown here is derived from an EMBL/GenBank/DDBJ whole genome shotgun (WGS) entry which is preliminary data.</text>
</comment>
<dbReference type="Gene3D" id="2.180.10.10">
    <property type="entry name" value="RHS repeat-associated core"/>
    <property type="match status" value="2"/>
</dbReference>
<sequence length="1645" mass="182635">MTDRLTISDSADDAAAEQRLMDERRLSELQQLKAELDAQKAAATQAVAAESAPVDRDAAATAKGGSKRHVAHDSSEWQAVCSVPDFCWVGPVVVAFDSFATLDRPVLASSDVKARGTKVYRLGDLFNQVQADAGAHVVAGTSLGAGNVKLLEGHGNVKVNGLPLARHDSACLINCNAAGVGGTLGKIVTTAQSATAAASETSDLAPPGERTSERLQALEAEREALKQQQLDIDGLDKYIDFDGWNKSADEGIASIKQGAVLGSTPMGPLIAHYFPAVADADAQVTRGVTGFAKDTVMGIGELAYTGAKHQAKSMQSNYTADGLRGRALDAQILAENMRLGNITPGTVGTSISNGAKAVGSALVKPVTDAWSKGNHIEAATRAGVEILTLPWTLFKAGKAAEAAKAANALKNANRTETVAHSGDGVHVRPQGAAHGSAEDVKTGRTSDSGKNCETSKCSLEGEPVDVATGDYLQTWPVLEIPGSLPLKLSRLYRSRADFRGLFGWKWADDWSQHLVLDHQRITYHTVDGSTLDYEAPDDEVQAHNRRNGRYLLSGQRSGTLRLYDRATQQTLSFAHSPNHTRPLTAIEDSNGNRIRFIYGPQQRLQRVEHSDGYQLHIELSSTGHLTGITLHDGEQHPRRLLSCRYEQHSMLTDCASHQFGTLYHAYNNAGHMTQWHDTDKTHFHIAYDAKGRVIRTHADSGHYTDRFEYHEANRCTDYHDAEGGSSRHYYNSDFLVVRKIDALGHEWLTEWDEYTNKVATTDPLGRTTTYRYSDFGELLTQINPDGTRHTFDYNTQGLLTRYVAADGVTWQMAYDAQGNLSSVKDPDGRTTTYQHGAHGELLSQTWPEGTQTLYRYDRKQRLSEIQQPDGQISRVQLDTLGRPLQQQDALGQITRYAYHSQHAHPRGSLSGVTLADGTEQHWAYDSEHRLASFIDGEGHRTRYGYGAFDLLEKLTYPGGQSLTLGYDRLTRLTRLTNGVGDVYQYAYDKAGRLIAERDFAGTLTRYCYNAVGWLTEKHCADGARVAYHYDIASARLLSIAHYRANGELSEQTEFNYNDIGHLIGVNSPGARIEYQRDAVGRLLSERINGRLIEHQYDPASGLPVSQQAGAIAEQANTQEAFAALPQVQWQHDRNGGLAQLLIAGHAPLQISRDALGRDIQRSSAAGFNLHQHYNSLSLLTEQKAGAATTSFVERHYRYDKAFNPIQIDDNRWGQSHYRYNANQQLIAAHLGQGQPQQWLYDNALNLLSEGQIHSAKGMGVKAEQKGGRVVKSGANRYRYDPCGRLAEKIVDRHGFRPQRWQYRWNSDNRLTDLYTPNNEHWRYEYDAFGRRTRKFNFSRSNKRNSIYAHSEQHIIGEEYLWSGEQLLEAAPIYADGTVAFEHATRWSYAPGGITPLAQQQGEKLWYIVTDHLGTPRELLDESGQLGWSNSPSVWGQARLWQAANDEFASSNVVPINKTTCPIRFPGQYYDEESGLHYNRHRYYDPETAQYLSPDPLGLGGGTRPQGYVDNPLSWVDPSGLQMVSPKTILYSQSSINPMFEGNTGSVSDLKHRLINDPSYINQVEPIRKVRMRDLPMETQERLISQGAHKDSVFSLDNRRLYAAKEAGIEKMPSRWATPDELNEIKLNRRFSTTVGGKSIEVRHCA</sequence>
<feature type="region of interest" description="Disordered" evidence="2">
    <location>
        <begin position="47"/>
        <end position="69"/>
    </location>
</feature>
<dbReference type="InterPro" id="IPR045351">
    <property type="entry name" value="DUF6531"/>
</dbReference>
<dbReference type="SUPFAM" id="SSF50998">
    <property type="entry name" value="Quinoprotein alcohol dehydrogenase-like"/>
    <property type="match status" value="1"/>
</dbReference>
<dbReference type="Pfam" id="PF25023">
    <property type="entry name" value="TEN_YD-shell"/>
    <property type="match status" value="1"/>
</dbReference>
<dbReference type="Pfam" id="PF20148">
    <property type="entry name" value="DUF6531"/>
    <property type="match status" value="1"/>
</dbReference>
<dbReference type="InterPro" id="IPR056823">
    <property type="entry name" value="TEN-like_YD-shell"/>
</dbReference>
<dbReference type="InterPro" id="IPR050708">
    <property type="entry name" value="T6SS_VgrG/RHS"/>
</dbReference>
<feature type="domain" description="DUF6531" evidence="3">
    <location>
        <begin position="461"/>
        <end position="533"/>
    </location>
</feature>
<feature type="domain" description="Teneurin-like YD-shell" evidence="4">
    <location>
        <begin position="855"/>
        <end position="1494"/>
    </location>
</feature>
<accession>A0ABT5QCV9</accession>
<keyword evidence="1" id="KW-0677">Repeat</keyword>
<dbReference type="Pfam" id="PF05593">
    <property type="entry name" value="RHS_repeat"/>
    <property type="match status" value="2"/>
</dbReference>
<evidence type="ECO:0000256" key="1">
    <source>
        <dbReference type="ARBA" id="ARBA00022737"/>
    </source>
</evidence>
<dbReference type="RefSeq" id="WP_273924170.1">
    <property type="nucleotide sequence ID" value="NZ_JAMDGR010000023.1"/>
</dbReference>
<evidence type="ECO:0000259" key="3">
    <source>
        <dbReference type="Pfam" id="PF20148"/>
    </source>
</evidence>
<organism evidence="5 6">
    <name type="scientific">Pseudomonas idahonensis</name>
    <dbReference type="NCBI Taxonomy" id="2942628"/>
    <lineage>
        <taxon>Bacteria</taxon>
        <taxon>Pseudomonadati</taxon>
        <taxon>Pseudomonadota</taxon>
        <taxon>Gammaproteobacteria</taxon>
        <taxon>Pseudomonadales</taxon>
        <taxon>Pseudomonadaceae</taxon>
        <taxon>Pseudomonas</taxon>
    </lineage>
</organism>
<feature type="compositionally biased region" description="Polar residues" evidence="2">
    <location>
        <begin position="445"/>
        <end position="455"/>
    </location>
</feature>
<dbReference type="PANTHER" id="PTHR32305">
    <property type="match status" value="1"/>
</dbReference>
<dbReference type="InterPro" id="IPR031325">
    <property type="entry name" value="RHS_repeat"/>
</dbReference>
<dbReference type="InterPro" id="IPR011047">
    <property type="entry name" value="Quinoprotein_ADH-like_sf"/>
</dbReference>
<proteinExistence type="predicted"/>
<dbReference type="NCBIfam" id="TIGR03696">
    <property type="entry name" value="Rhs_assc_core"/>
    <property type="match status" value="1"/>
</dbReference>
<feature type="region of interest" description="Disordered" evidence="2">
    <location>
        <begin position="422"/>
        <end position="455"/>
    </location>
</feature>
<evidence type="ECO:0000259" key="4">
    <source>
        <dbReference type="Pfam" id="PF25023"/>
    </source>
</evidence>
<protein>
    <submittedName>
        <fullName evidence="5">DUF6531 domain-containing protein</fullName>
    </submittedName>
</protein>
<gene>
    <name evidence="5" type="ORF">M5G25_26060</name>
</gene>
<dbReference type="PANTHER" id="PTHR32305:SF15">
    <property type="entry name" value="PROTEIN RHSA-RELATED"/>
    <property type="match status" value="1"/>
</dbReference>
<reference evidence="5 6" key="1">
    <citation type="submission" date="2022-05" db="EMBL/GenBank/DDBJ databases">
        <title>Novel Pseudomonas spp. Isolated from a Rainbow Trout Aquaculture Facility.</title>
        <authorList>
            <person name="Testerman T."/>
            <person name="Graf J."/>
        </authorList>
    </citation>
    <scope>NUCLEOTIDE SEQUENCE [LARGE SCALE GENOMIC DNA]</scope>
    <source>
        <strain evidence="5 6">ID357</strain>
    </source>
</reference>
<dbReference type="Proteomes" id="UP001217610">
    <property type="component" value="Unassembled WGS sequence"/>
</dbReference>
<dbReference type="InterPro" id="IPR006530">
    <property type="entry name" value="YD"/>
</dbReference>
<evidence type="ECO:0000313" key="5">
    <source>
        <dbReference type="EMBL" id="MDD1151745.1"/>
    </source>
</evidence>